<accession>A0A139SS47</accession>
<dbReference type="InterPro" id="IPR006127">
    <property type="entry name" value="ZnuA-like"/>
</dbReference>
<dbReference type="PANTHER" id="PTHR42953">
    <property type="entry name" value="HIGH-AFFINITY ZINC UPTAKE SYSTEM PROTEIN ZNUA-RELATED"/>
    <property type="match status" value="1"/>
</dbReference>
<evidence type="ECO:0000313" key="9">
    <source>
        <dbReference type="Proteomes" id="UP000071392"/>
    </source>
</evidence>
<dbReference type="GO" id="GO:0007155">
    <property type="term" value="P:cell adhesion"/>
    <property type="evidence" value="ECO:0007669"/>
    <property type="project" value="InterPro"/>
</dbReference>
<gene>
    <name evidence="8" type="ORF">AXK12_01830</name>
</gene>
<organism evidence="8 9">
    <name type="scientific">Cephaloticoccus capnophilus</name>
    <dbReference type="NCBI Taxonomy" id="1548208"/>
    <lineage>
        <taxon>Bacteria</taxon>
        <taxon>Pseudomonadati</taxon>
        <taxon>Verrucomicrobiota</taxon>
        <taxon>Opitutia</taxon>
        <taxon>Opitutales</taxon>
        <taxon>Opitutaceae</taxon>
        <taxon>Cephaloticoccus</taxon>
    </lineage>
</organism>
<comment type="subcellular location">
    <subcellularLocation>
        <location evidence="1">Cell envelope</location>
    </subcellularLocation>
</comment>
<dbReference type="RefSeq" id="WP_269446577.1">
    <property type="nucleotide sequence ID" value="NZ_LSZP01000009.1"/>
</dbReference>
<dbReference type="GO" id="GO:0046872">
    <property type="term" value="F:metal ion binding"/>
    <property type="evidence" value="ECO:0007669"/>
    <property type="project" value="UniProtKB-KW"/>
</dbReference>
<dbReference type="AlphaFoldDB" id="A0A139SS47"/>
<proteinExistence type="inferred from homology"/>
<dbReference type="PRINTS" id="PR00690">
    <property type="entry name" value="ADHESNFAMILY"/>
</dbReference>
<dbReference type="InterPro" id="IPR006129">
    <property type="entry name" value="AdhesinB"/>
</dbReference>
<evidence type="ECO:0000256" key="3">
    <source>
        <dbReference type="ARBA" id="ARBA00022448"/>
    </source>
</evidence>
<evidence type="ECO:0000313" key="8">
    <source>
        <dbReference type="EMBL" id="KXU37367.1"/>
    </source>
</evidence>
<dbReference type="Gene3D" id="3.40.50.1980">
    <property type="entry name" value="Nitrogenase molybdenum iron protein domain"/>
    <property type="match status" value="2"/>
</dbReference>
<keyword evidence="5 7" id="KW-0732">Signal</keyword>
<keyword evidence="9" id="KW-1185">Reference proteome</keyword>
<feature type="chain" id="PRO_5007299408" evidence="7">
    <location>
        <begin position="33"/>
        <end position="330"/>
    </location>
</feature>
<keyword evidence="4" id="KW-0479">Metal-binding</keyword>
<evidence type="ECO:0000256" key="2">
    <source>
        <dbReference type="ARBA" id="ARBA00011028"/>
    </source>
</evidence>
<dbReference type="PROSITE" id="PS51257">
    <property type="entry name" value="PROKAR_LIPOPROTEIN"/>
    <property type="match status" value="1"/>
</dbReference>
<evidence type="ECO:0000256" key="6">
    <source>
        <dbReference type="RuleBase" id="RU003512"/>
    </source>
</evidence>
<dbReference type="GO" id="GO:0030001">
    <property type="term" value="P:metal ion transport"/>
    <property type="evidence" value="ECO:0007669"/>
    <property type="project" value="InterPro"/>
</dbReference>
<dbReference type="EMBL" id="LSZP01000009">
    <property type="protein sequence ID" value="KXU37367.1"/>
    <property type="molecule type" value="Genomic_DNA"/>
</dbReference>
<dbReference type="Proteomes" id="UP000071392">
    <property type="component" value="Unassembled WGS sequence"/>
</dbReference>
<comment type="caution">
    <text evidence="8">The sequence shown here is derived from an EMBL/GenBank/DDBJ whole genome shotgun (WGS) entry which is preliminary data.</text>
</comment>
<evidence type="ECO:0000256" key="4">
    <source>
        <dbReference type="ARBA" id="ARBA00022723"/>
    </source>
</evidence>
<reference evidence="8 9" key="1">
    <citation type="submission" date="2016-02" db="EMBL/GenBank/DDBJ databases">
        <authorList>
            <person name="Wen L."/>
            <person name="He K."/>
            <person name="Yang H."/>
        </authorList>
    </citation>
    <scope>NUCLEOTIDE SEQUENCE [LARGE SCALE GENOMIC DNA]</scope>
    <source>
        <strain evidence="8 9">CV41</strain>
    </source>
</reference>
<comment type="similarity">
    <text evidence="2 6">Belongs to the bacterial solute-binding protein 9 family.</text>
</comment>
<sequence>MTTTTKCPKPSVAAVLKCAARAAMLLFLGLVAACTPHQDDAASAAANSAASTKAPSAKLRVVTTFTILQDLAQNVAGDCAVVESITKPGAEIHGYEPTPQDIIKAQQADLVLWNGLGLELWFERFFVRLKDVPSVVLSAGVTPIAIAEGPYSGRPNPHAWMSPRAALVYIENVRAALVAHDPANAATYNANAAAYGAQFAAVEADLRARLSRIPAAQRWLVTSEGAFSYLAHDFGMKELFLWAVNADQQGTPQQVKKVIDAVRANAIPVIFSESTISDKPARQVARETGIRYGGTLYVDSLTAADGPAPTLLRLIGYNAEVILRGFNLDD</sequence>
<feature type="signal peptide" evidence="7">
    <location>
        <begin position="1"/>
        <end position="32"/>
    </location>
</feature>
<dbReference type="Pfam" id="PF01297">
    <property type="entry name" value="ZnuA"/>
    <property type="match status" value="1"/>
</dbReference>
<evidence type="ECO:0000256" key="1">
    <source>
        <dbReference type="ARBA" id="ARBA00004196"/>
    </source>
</evidence>
<dbReference type="PRINTS" id="PR00691">
    <property type="entry name" value="ADHESINB"/>
</dbReference>
<evidence type="ECO:0000256" key="5">
    <source>
        <dbReference type="ARBA" id="ARBA00022729"/>
    </source>
</evidence>
<protein>
    <submittedName>
        <fullName evidence="8">Iron-binding protein</fullName>
    </submittedName>
</protein>
<name>A0A139SS47_9BACT</name>
<dbReference type="PANTHER" id="PTHR42953:SF1">
    <property type="entry name" value="METAL-BINDING PROTEIN HI_0362-RELATED"/>
    <property type="match status" value="1"/>
</dbReference>
<keyword evidence="3 6" id="KW-0813">Transport</keyword>
<dbReference type="InterPro" id="IPR006128">
    <property type="entry name" value="Lipoprotein_PsaA-like"/>
</dbReference>
<dbReference type="GO" id="GO:0030313">
    <property type="term" value="C:cell envelope"/>
    <property type="evidence" value="ECO:0007669"/>
    <property type="project" value="UniProtKB-SubCell"/>
</dbReference>
<dbReference type="SUPFAM" id="SSF53807">
    <property type="entry name" value="Helical backbone' metal receptor"/>
    <property type="match status" value="1"/>
</dbReference>
<evidence type="ECO:0000256" key="7">
    <source>
        <dbReference type="SAM" id="SignalP"/>
    </source>
</evidence>
<dbReference type="InterPro" id="IPR050492">
    <property type="entry name" value="Bact_metal-bind_prot9"/>
</dbReference>
<dbReference type="STRING" id="1548208.AXK12_01830"/>
<dbReference type="CDD" id="cd01137">
    <property type="entry name" value="PsaA"/>
    <property type="match status" value="1"/>
</dbReference>